<sequence>MSNGISDGLLRCVGNNSYRTDAEGLSTNRVVPTEPESEMVVIQIDLPEDKSKDNQNEQTSVRLGVPVDARSTAESEGTNGLEGENGENLVNIESTEEKSVMTDSIRRSERSRQPP</sequence>
<gene>
    <name evidence="2" type="ORF">AMECASPLE_039746</name>
</gene>
<reference evidence="2 3" key="1">
    <citation type="submission" date="2021-06" db="EMBL/GenBank/DDBJ databases">
        <authorList>
            <person name="Palmer J.M."/>
        </authorList>
    </citation>
    <scope>NUCLEOTIDE SEQUENCE [LARGE SCALE GENOMIC DNA]</scope>
    <source>
        <strain evidence="2 3">AS_MEX2019</strain>
        <tissue evidence="2">Muscle</tissue>
    </source>
</reference>
<accession>A0ABV0YJN7</accession>
<protein>
    <submittedName>
        <fullName evidence="2">Uncharacterized protein</fullName>
    </submittedName>
</protein>
<feature type="compositionally biased region" description="Basic and acidic residues" evidence="1">
    <location>
        <begin position="95"/>
        <end position="115"/>
    </location>
</feature>
<feature type="region of interest" description="Disordered" evidence="1">
    <location>
        <begin position="46"/>
        <end position="115"/>
    </location>
</feature>
<evidence type="ECO:0000313" key="3">
    <source>
        <dbReference type="Proteomes" id="UP001469553"/>
    </source>
</evidence>
<feature type="compositionally biased region" description="Low complexity" evidence="1">
    <location>
        <begin position="76"/>
        <end position="91"/>
    </location>
</feature>
<organism evidence="2 3">
    <name type="scientific">Ameca splendens</name>
    <dbReference type="NCBI Taxonomy" id="208324"/>
    <lineage>
        <taxon>Eukaryota</taxon>
        <taxon>Metazoa</taxon>
        <taxon>Chordata</taxon>
        <taxon>Craniata</taxon>
        <taxon>Vertebrata</taxon>
        <taxon>Euteleostomi</taxon>
        <taxon>Actinopterygii</taxon>
        <taxon>Neopterygii</taxon>
        <taxon>Teleostei</taxon>
        <taxon>Neoteleostei</taxon>
        <taxon>Acanthomorphata</taxon>
        <taxon>Ovalentaria</taxon>
        <taxon>Atherinomorphae</taxon>
        <taxon>Cyprinodontiformes</taxon>
        <taxon>Goodeidae</taxon>
        <taxon>Ameca</taxon>
    </lineage>
</organism>
<comment type="caution">
    <text evidence="2">The sequence shown here is derived from an EMBL/GenBank/DDBJ whole genome shotgun (WGS) entry which is preliminary data.</text>
</comment>
<name>A0ABV0YJN7_9TELE</name>
<dbReference type="EMBL" id="JAHRIP010037165">
    <property type="protein sequence ID" value="MEQ2294040.1"/>
    <property type="molecule type" value="Genomic_DNA"/>
</dbReference>
<evidence type="ECO:0000313" key="2">
    <source>
        <dbReference type="EMBL" id="MEQ2294040.1"/>
    </source>
</evidence>
<keyword evidence="3" id="KW-1185">Reference proteome</keyword>
<proteinExistence type="predicted"/>
<dbReference type="Proteomes" id="UP001469553">
    <property type="component" value="Unassembled WGS sequence"/>
</dbReference>
<evidence type="ECO:0000256" key="1">
    <source>
        <dbReference type="SAM" id="MobiDB-lite"/>
    </source>
</evidence>